<keyword evidence="4" id="KW-0378">Hydrolase</keyword>
<organism evidence="7 8">
    <name type="scientific">Sulfurifustis variabilis</name>
    <dbReference type="NCBI Taxonomy" id="1675686"/>
    <lineage>
        <taxon>Bacteria</taxon>
        <taxon>Pseudomonadati</taxon>
        <taxon>Pseudomonadota</taxon>
        <taxon>Gammaproteobacteria</taxon>
        <taxon>Acidiferrobacterales</taxon>
        <taxon>Acidiferrobacteraceae</taxon>
        <taxon>Sulfurifustis</taxon>
    </lineage>
</organism>
<evidence type="ECO:0000256" key="2">
    <source>
        <dbReference type="ARBA" id="ARBA00022438"/>
    </source>
</evidence>
<dbReference type="GO" id="GO:0005737">
    <property type="term" value="C:cytoplasm"/>
    <property type="evidence" value="ECO:0007669"/>
    <property type="project" value="InterPro"/>
</dbReference>
<dbReference type="OrthoDB" id="9809354at2"/>
<dbReference type="PANTHER" id="PTHR11963:SF23">
    <property type="entry name" value="CYTOSOL AMINOPEPTIDASE"/>
    <property type="match status" value="1"/>
</dbReference>
<dbReference type="CDD" id="cd00433">
    <property type="entry name" value="Peptidase_M17"/>
    <property type="match status" value="1"/>
</dbReference>
<feature type="domain" description="Cytosol aminopeptidase" evidence="6">
    <location>
        <begin position="173"/>
        <end position="480"/>
    </location>
</feature>
<dbReference type="EMBL" id="AP014936">
    <property type="protein sequence ID" value="BAU49430.1"/>
    <property type="molecule type" value="Genomic_DNA"/>
</dbReference>
<sequence length="498" mass="53841">MQLRTAKIRLDAGSLSAKDYQIYSSVILLLPEGAAITSLPFGAELRKRMERAEYKLGDAKPFVTDLPNEAGTRLALATVSKTASAFERLTLARKLVAAQFDPRPDRLAISAAADRPEMAAMAEAVVAAALAADFELPTYKSKRERPRALREIAVHGTGRLDAARTIATARGNNLARYLTALPPNELTPGTYRRHVERLAREHGWKTEFVDLAKLRRRGAGAFVAVAQGSPDPDAGILRVRYAPKKKPNGPLLALVGKGICFDTGGTNLKSAKHMHGMHEDMEGSAVALGTLLALSELKVDFPVDCWLALAQNHIGPKAYRQNEVITAANGTTIEIVHTDAEGRMVLADTLHFASSEKPRVVIDYATLTGACIGALSTRLSGAFTNRPKLIPVLQQAGEESGERVWPFPLPDDFRESLKSDVADIKQCTLDNDADHILAALFLKRFLANDPDWVHVDLASGNHKGGLAQVPTDITGFGVRLTLNLLLDQKILGKSSSAS</sequence>
<dbReference type="PANTHER" id="PTHR11963">
    <property type="entry name" value="LEUCINE AMINOPEPTIDASE-RELATED"/>
    <property type="match status" value="1"/>
</dbReference>
<protein>
    <submittedName>
        <fullName evidence="7">Peptidase M17</fullName>
    </submittedName>
</protein>
<dbReference type="GO" id="GO:0070006">
    <property type="term" value="F:metalloaminopeptidase activity"/>
    <property type="evidence" value="ECO:0007669"/>
    <property type="project" value="InterPro"/>
</dbReference>
<dbReference type="Pfam" id="PF00883">
    <property type="entry name" value="Peptidase_M17"/>
    <property type="match status" value="1"/>
</dbReference>
<evidence type="ECO:0000313" key="8">
    <source>
        <dbReference type="Proteomes" id="UP000218899"/>
    </source>
</evidence>
<gene>
    <name evidence="7" type="ORF">SVA_2882</name>
</gene>
<dbReference type="InterPro" id="IPR011356">
    <property type="entry name" value="Leucine_aapep/pepB"/>
</dbReference>
<evidence type="ECO:0000256" key="5">
    <source>
        <dbReference type="ARBA" id="ARBA00023211"/>
    </source>
</evidence>
<dbReference type="Proteomes" id="UP000218899">
    <property type="component" value="Chromosome"/>
</dbReference>
<name>A0A1B4V7B1_9GAMM</name>
<evidence type="ECO:0000256" key="4">
    <source>
        <dbReference type="ARBA" id="ARBA00022801"/>
    </source>
</evidence>
<dbReference type="Gene3D" id="3.40.630.10">
    <property type="entry name" value="Zn peptidases"/>
    <property type="match status" value="1"/>
</dbReference>
<dbReference type="GO" id="GO:0006508">
    <property type="term" value="P:proteolysis"/>
    <property type="evidence" value="ECO:0007669"/>
    <property type="project" value="UniProtKB-KW"/>
</dbReference>
<evidence type="ECO:0000313" key="7">
    <source>
        <dbReference type="EMBL" id="BAU49430.1"/>
    </source>
</evidence>
<evidence type="ECO:0000259" key="6">
    <source>
        <dbReference type="Pfam" id="PF00883"/>
    </source>
</evidence>
<keyword evidence="5" id="KW-0464">Manganese</keyword>
<comment type="similarity">
    <text evidence="1">Belongs to the peptidase M17 family.</text>
</comment>
<keyword evidence="8" id="KW-1185">Reference proteome</keyword>
<evidence type="ECO:0000256" key="1">
    <source>
        <dbReference type="ARBA" id="ARBA00009528"/>
    </source>
</evidence>
<dbReference type="SUPFAM" id="SSF53187">
    <property type="entry name" value="Zn-dependent exopeptidases"/>
    <property type="match status" value="1"/>
</dbReference>
<keyword evidence="3" id="KW-0645">Protease</keyword>
<evidence type="ECO:0000256" key="3">
    <source>
        <dbReference type="ARBA" id="ARBA00022670"/>
    </source>
</evidence>
<dbReference type="InterPro" id="IPR000819">
    <property type="entry name" value="Peptidase_M17_C"/>
</dbReference>
<dbReference type="PRINTS" id="PR00481">
    <property type="entry name" value="LAMNOPPTDASE"/>
</dbReference>
<proteinExistence type="inferred from homology"/>
<dbReference type="KEGG" id="sva:SVA_2882"/>
<dbReference type="GO" id="GO:0030145">
    <property type="term" value="F:manganese ion binding"/>
    <property type="evidence" value="ECO:0007669"/>
    <property type="project" value="InterPro"/>
</dbReference>
<reference evidence="7 8" key="1">
    <citation type="submission" date="2015-08" db="EMBL/GenBank/DDBJ databases">
        <title>Complete genome sequence of Sulfurifustis variabilis.</title>
        <authorList>
            <person name="Miura A."/>
            <person name="Kojima H."/>
            <person name="Fukui M."/>
        </authorList>
    </citation>
    <scope>NUCLEOTIDE SEQUENCE [LARGE SCALE GENOMIC DNA]</scope>
    <source>
        <strain evidence="8">skN76</strain>
    </source>
</reference>
<accession>A0A1B4V7B1</accession>
<keyword evidence="2" id="KW-0031">Aminopeptidase</keyword>
<dbReference type="AlphaFoldDB" id="A0A1B4V7B1"/>